<dbReference type="PROSITE" id="PS50188">
    <property type="entry name" value="B302_SPRY"/>
    <property type="match status" value="1"/>
</dbReference>
<dbReference type="SMART" id="SM00449">
    <property type="entry name" value="SPRY"/>
    <property type="match status" value="1"/>
</dbReference>
<proteinExistence type="predicted"/>
<dbReference type="SUPFAM" id="SSF49899">
    <property type="entry name" value="Concanavalin A-like lectins/glucanases"/>
    <property type="match status" value="1"/>
</dbReference>
<evidence type="ECO:0000259" key="2">
    <source>
        <dbReference type="PROSITE" id="PS50188"/>
    </source>
</evidence>
<feature type="compositionally biased region" description="Basic and acidic residues" evidence="1">
    <location>
        <begin position="86"/>
        <end position="97"/>
    </location>
</feature>
<reference evidence="4" key="1">
    <citation type="submission" date="2022-11" db="UniProtKB">
        <authorList>
            <consortium name="WormBaseParasite"/>
        </authorList>
    </citation>
    <scope>IDENTIFICATION</scope>
</reference>
<feature type="domain" description="B30.2/SPRY" evidence="2">
    <location>
        <begin position="150"/>
        <end position="345"/>
    </location>
</feature>
<dbReference type="PANTHER" id="PTHR12245:SF5">
    <property type="entry name" value="SPRY DOMAIN-CONTAINING SOCS BOX PROTEIN 3"/>
    <property type="match status" value="1"/>
</dbReference>
<evidence type="ECO:0000313" key="4">
    <source>
        <dbReference type="WBParaSite" id="Gr19_v10_g9763.t1"/>
    </source>
</evidence>
<sequence>MSIWAEFEKLEEKIGWLNEDQQKLVSFDQFLLMQSDQKALLQRLNALEQKQTQFNEREQQLNNFLEQFVEERNKNQKQMSELGNNSKKECEKGTSQLKGERSAKMLEEYQKEQQQNIDALTEEQGNDPYRIVGTIVLLIFIIYTVHQLKEQKESRVKMNERLNMNGLIPQNQWNSTACHKDLVVFKPGRLIVQHNGENWGWWGSVRAEKALMRKTPYFEVKILEKKGNILIGLATKQMPLDKYVGEHDGTYGYDSYGTFWGHEVAGCSHDVANKRPYIKRKPSFGVGDVVDCGVNLGTGQISYTKNGERLDTANLFVNSVADLFPCVTLSGSGDKIEANFGPNFKYKL</sequence>
<dbReference type="InterPro" id="IPR013320">
    <property type="entry name" value="ConA-like_dom_sf"/>
</dbReference>
<feature type="compositionally biased region" description="Polar residues" evidence="1">
    <location>
        <begin position="76"/>
        <end position="85"/>
    </location>
</feature>
<dbReference type="Proteomes" id="UP000887572">
    <property type="component" value="Unplaced"/>
</dbReference>
<dbReference type="Gene3D" id="2.60.120.920">
    <property type="match status" value="1"/>
</dbReference>
<dbReference type="CDD" id="cd12885">
    <property type="entry name" value="SPRY_RanBP_like"/>
    <property type="match status" value="1"/>
</dbReference>
<protein>
    <submittedName>
        <fullName evidence="4">B30.2/SPRY domain-containing protein</fullName>
    </submittedName>
</protein>
<dbReference type="InterPro" id="IPR044736">
    <property type="entry name" value="Gid1/RanBPM/SPLA_SPRY"/>
</dbReference>
<keyword evidence="3" id="KW-1185">Reference proteome</keyword>
<evidence type="ECO:0000313" key="3">
    <source>
        <dbReference type="Proteomes" id="UP000887572"/>
    </source>
</evidence>
<dbReference type="WBParaSite" id="Gr19_v10_g9763.t1">
    <property type="protein sequence ID" value="Gr19_v10_g9763.t1"/>
    <property type="gene ID" value="Gr19_v10_g9763"/>
</dbReference>
<dbReference type="AlphaFoldDB" id="A0A914IFH7"/>
<feature type="region of interest" description="Disordered" evidence="1">
    <location>
        <begin position="75"/>
        <end position="97"/>
    </location>
</feature>
<dbReference type="InterPro" id="IPR043136">
    <property type="entry name" value="B30.2/SPRY_sf"/>
</dbReference>
<dbReference type="InterPro" id="IPR003877">
    <property type="entry name" value="SPRY_dom"/>
</dbReference>
<accession>A0A914IFH7</accession>
<organism evidence="3 4">
    <name type="scientific">Globodera rostochiensis</name>
    <name type="common">Golden nematode worm</name>
    <name type="synonym">Heterodera rostochiensis</name>
    <dbReference type="NCBI Taxonomy" id="31243"/>
    <lineage>
        <taxon>Eukaryota</taxon>
        <taxon>Metazoa</taxon>
        <taxon>Ecdysozoa</taxon>
        <taxon>Nematoda</taxon>
        <taxon>Chromadorea</taxon>
        <taxon>Rhabditida</taxon>
        <taxon>Tylenchina</taxon>
        <taxon>Tylenchomorpha</taxon>
        <taxon>Tylenchoidea</taxon>
        <taxon>Heteroderidae</taxon>
        <taxon>Heteroderinae</taxon>
        <taxon>Globodera</taxon>
    </lineage>
</organism>
<dbReference type="InterPro" id="IPR050672">
    <property type="entry name" value="FBXO45-Fsn/SPSB_families"/>
</dbReference>
<evidence type="ECO:0000256" key="1">
    <source>
        <dbReference type="SAM" id="MobiDB-lite"/>
    </source>
</evidence>
<dbReference type="Pfam" id="PF00622">
    <property type="entry name" value="SPRY"/>
    <property type="match status" value="1"/>
</dbReference>
<name>A0A914IFH7_GLORO</name>
<dbReference type="PANTHER" id="PTHR12245">
    <property type="entry name" value="SPRY DOMAIN CONTAINING SOCS BOX PROTEIN"/>
    <property type="match status" value="1"/>
</dbReference>
<dbReference type="InterPro" id="IPR001870">
    <property type="entry name" value="B30.2/SPRY"/>
</dbReference>